<evidence type="ECO:0000313" key="3">
    <source>
        <dbReference type="Proteomes" id="UP000723463"/>
    </source>
</evidence>
<dbReference type="Proteomes" id="UP000723463">
    <property type="component" value="Unassembled WGS sequence"/>
</dbReference>
<reference evidence="2" key="1">
    <citation type="journal article" date="2020" name="Fungal Divers.">
        <title>Resolving the Mortierellaceae phylogeny through synthesis of multi-gene phylogenetics and phylogenomics.</title>
        <authorList>
            <person name="Vandepol N."/>
            <person name="Liber J."/>
            <person name="Desiro A."/>
            <person name="Na H."/>
            <person name="Kennedy M."/>
            <person name="Barry K."/>
            <person name="Grigoriev I.V."/>
            <person name="Miller A.N."/>
            <person name="O'Donnell K."/>
            <person name="Stajich J.E."/>
            <person name="Bonito G."/>
        </authorList>
    </citation>
    <scope>NUCLEOTIDE SEQUENCE</scope>
    <source>
        <strain evidence="2">NRRL 2591</strain>
    </source>
</reference>
<dbReference type="Pfam" id="PF12505">
    <property type="entry name" value="DUF3712"/>
    <property type="match status" value="1"/>
</dbReference>
<feature type="signal peptide" evidence="1">
    <location>
        <begin position="1"/>
        <end position="20"/>
    </location>
</feature>
<dbReference type="InterPro" id="IPR022185">
    <property type="entry name" value="DUF3712"/>
</dbReference>
<keyword evidence="1" id="KW-0732">Signal</keyword>
<organism evidence="2 3">
    <name type="scientific">Mortierella hygrophila</name>
    <dbReference type="NCBI Taxonomy" id="979708"/>
    <lineage>
        <taxon>Eukaryota</taxon>
        <taxon>Fungi</taxon>
        <taxon>Fungi incertae sedis</taxon>
        <taxon>Mucoromycota</taxon>
        <taxon>Mortierellomycotina</taxon>
        <taxon>Mortierellomycetes</taxon>
        <taxon>Mortierellales</taxon>
        <taxon>Mortierellaceae</taxon>
        <taxon>Mortierella</taxon>
    </lineage>
</organism>
<proteinExistence type="predicted"/>
<dbReference type="AlphaFoldDB" id="A0A9P6JYZ2"/>
<dbReference type="EMBL" id="JAAAXW010000306">
    <property type="protein sequence ID" value="KAF9538439.1"/>
    <property type="molecule type" value="Genomic_DNA"/>
</dbReference>
<sequence length="351" mass="37482">MKYAFITFAIVMMAAALSSSSNSHVGALPRRLIKRAVTVAQCFTGLPTNLAFDDSCKDLFLPGKGFRAVTSITLAALDLDFSDPDPLKIILSSPDMKVGVISNLPIPITGTRQDVTLVDNGVNIATFSTPWVPGVMKGNLLETTVGSTTLNVNDTQRDQFSAFIASLTINTEHNFTLKGTVDVNFTLPTPFGTPVVTTITGIYFESIVTLKGFANFPDIQFVELIEKTENTDNSFTIKSKVNIKSASQLGVKMGDVQFHTFDAVSSEAIGVTVLEQLNLVPGDNFIIAVTTSTSATTKPQDIFKRVSENGEIFRLEGFSASSTTDPILSNGIAVVKTNVTIPALNTAAPAA</sequence>
<feature type="chain" id="PRO_5040516162" evidence="1">
    <location>
        <begin position="21"/>
        <end position="351"/>
    </location>
</feature>
<evidence type="ECO:0000313" key="2">
    <source>
        <dbReference type="EMBL" id="KAF9538439.1"/>
    </source>
</evidence>
<gene>
    <name evidence="2" type="ORF">EC957_006740</name>
</gene>
<name>A0A9P6JYZ2_9FUNG</name>
<evidence type="ECO:0000256" key="1">
    <source>
        <dbReference type="SAM" id="SignalP"/>
    </source>
</evidence>
<protein>
    <submittedName>
        <fullName evidence="2">Uncharacterized protein</fullName>
    </submittedName>
</protein>
<accession>A0A9P6JYZ2</accession>
<keyword evidence="3" id="KW-1185">Reference proteome</keyword>
<comment type="caution">
    <text evidence="2">The sequence shown here is derived from an EMBL/GenBank/DDBJ whole genome shotgun (WGS) entry which is preliminary data.</text>
</comment>